<reference evidence="2 3" key="1">
    <citation type="submission" date="2016-10" db="EMBL/GenBank/DDBJ databases">
        <authorList>
            <person name="de Groot N.N."/>
        </authorList>
    </citation>
    <scope>NUCLEOTIDE SEQUENCE [LARGE SCALE GENOMIC DNA]</scope>
    <source>
        <strain evidence="2 3">DSM 5522</strain>
    </source>
</reference>
<dbReference type="Proteomes" id="UP000198838">
    <property type="component" value="Unassembled WGS sequence"/>
</dbReference>
<evidence type="ECO:0000313" key="3">
    <source>
        <dbReference type="Proteomes" id="UP000198838"/>
    </source>
</evidence>
<name>A0A1I0WM07_9FIRM</name>
<gene>
    <name evidence="2" type="ORF">SAMN05216249_104131</name>
</gene>
<dbReference type="AlphaFoldDB" id="A0A1I0WM07"/>
<protein>
    <submittedName>
        <fullName evidence="2">Uncharacterized protein</fullName>
    </submittedName>
</protein>
<sequence length="54" mass="6011">MLREIIDDTMDDDFNVSEESLKKISEVGDSNSSSNKNVTENINGSLNIKSNKSF</sequence>
<proteinExistence type="predicted"/>
<keyword evidence="3" id="KW-1185">Reference proteome</keyword>
<evidence type="ECO:0000313" key="2">
    <source>
        <dbReference type="EMBL" id="SFA89190.1"/>
    </source>
</evidence>
<dbReference type="EMBL" id="FOJY01000004">
    <property type="protein sequence ID" value="SFA89190.1"/>
    <property type="molecule type" value="Genomic_DNA"/>
</dbReference>
<feature type="region of interest" description="Disordered" evidence="1">
    <location>
        <begin position="25"/>
        <end position="54"/>
    </location>
</feature>
<evidence type="ECO:0000256" key="1">
    <source>
        <dbReference type="SAM" id="MobiDB-lite"/>
    </source>
</evidence>
<accession>A0A1I0WM07</accession>
<dbReference type="RefSeq" id="WP_177205566.1">
    <property type="nucleotide sequence ID" value="NZ_FOJY01000004.1"/>
</dbReference>
<organism evidence="2 3">
    <name type="scientific">Acetitomaculum ruminis DSM 5522</name>
    <dbReference type="NCBI Taxonomy" id="1120918"/>
    <lineage>
        <taxon>Bacteria</taxon>
        <taxon>Bacillati</taxon>
        <taxon>Bacillota</taxon>
        <taxon>Clostridia</taxon>
        <taxon>Lachnospirales</taxon>
        <taxon>Lachnospiraceae</taxon>
        <taxon>Acetitomaculum</taxon>
    </lineage>
</organism>
<feature type="compositionally biased region" description="Polar residues" evidence="1">
    <location>
        <begin position="28"/>
        <end position="54"/>
    </location>
</feature>